<dbReference type="PANTHER" id="PTHR30154:SF34">
    <property type="entry name" value="TRANSCRIPTIONAL REGULATOR AZLB"/>
    <property type="match status" value="1"/>
</dbReference>
<keyword evidence="1" id="KW-0805">Transcription regulation</keyword>
<dbReference type="GO" id="GO:0043200">
    <property type="term" value="P:response to amino acid"/>
    <property type="evidence" value="ECO:0007669"/>
    <property type="project" value="TreeGrafter"/>
</dbReference>
<dbReference type="PANTHER" id="PTHR30154">
    <property type="entry name" value="LEUCINE-RESPONSIVE REGULATORY PROTEIN"/>
    <property type="match status" value="1"/>
</dbReference>
<dbReference type="EMBL" id="JACIEH010000003">
    <property type="protein sequence ID" value="MBB4099592.1"/>
    <property type="molecule type" value="Genomic_DNA"/>
</dbReference>
<dbReference type="InterPro" id="IPR019885">
    <property type="entry name" value="Tscrpt_reg_HTH_AsnC-type_CS"/>
</dbReference>
<evidence type="ECO:0000256" key="1">
    <source>
        <dbReference type="ARBA" id="ARBA00023015"/>
    </source>
</evidence>
<dbReference type="Gene3D" id="3.30.70.920">
    <property type="match status" value="1"/>
</dbReference>
<keyword evidence="3" id="KW-0804">Transcription</keyword>
<dbReference type="InterPro" id="IPR036390">
    <property type="entry name" value="WH_DNA-bd_sf"/>
</dbReference>
<dbReference type="AlphaFoldDB" id="A0A7W6NXF8"/>
<dbReference type="InterPro" id="IPR019888">
    <property type="entry name" value="Tscrpt_reg_AsnC-like"/>
</dbReference>
<proteinExistence type="predicted"/>
<dbReference type="SMART" id="SM00344">
    <property type="entry name" value="HTH_ASNC"/>
    <property type="match status" value="1"/>
</dbReference>
<evidence type="ECO:0000256" key="3">
    <source>
        <dbReference type="ARBA" id="ARBA00023163"/>
    </source>
</evidence>
<dbReference type="InterPro" id="IPR019887">
    <property type="entry name" value="Tscrpt_reg_AsnC/Lrp_C"/>
</dbReference>
<organism evidence="5 6">
    <name type="scientific">Sphingomonas kyeonggiensis</name>
    <dbReference type="NCBI Taxonomy" id="1268553"/>
    <lineage>
        <taxon>Bacteria</taxon>
        <taxon>Pseudomonadati</taxon>
        <taxon>Pseudomonadota</taxon>
        <taxon>Alphaproteobacteria</taxon>
        <taxon>Sphingomonadales</taxon>
        <taxon>Sphingomonadaceae</taxon>
        <taxon>Sphingomonas</taxon>
    </lineage>
</organism>
<dbReference type="SUPFAM" id="SSF46785">
    <property type="entry name" value="Winged helix' DNA-binding domain"/>
    <property type="match status" value="1"/>
</dbReference>
<dbReference type="Pfam" id="PF13412">
    <property type="entry name" value="HTH_24"/>
    <property type="match status" value="1"/>
</dbReference>
<name>A0A7W6NXF8_9SPHN</name>
<dbReference type="Proteomes" id="UP000557392">
    <property type="component" value="Unassembled WGS sequence"/>
</dbReference>
<dbReference type="GO" id="GO:0043565">
    <property type="term" value="F:sequence-specific DNA binding"/>
    <property type="evidence" value="ECO:0007669"/>
    <property type="project" value="InterPro"/>
</dbReference>
<gene>
    <name evidence="5" type="ORF">GGR46_003164</name>
</gene>
<evidence type="ECO:0000313" key="6">
    <source>
        <dbReference type="Proteomes" id="UP000557392"/>
    </source>
</evidence>
<dbReference type="InterPro" id="IPR011008">
    <property type="entry name" value="Dimeric_a/b-barrel"/>
</dbReference>
<sequence>MSRSDLDRFDRKLLTLVQRDAGQTADALAEQVGLSASAVLRRLKRLRETGVILGEIAVVDPLKTGKPNFFLAALEIERERPELIARLRQWMAAEEQIQQVYYVTGTADFVLVVVAPDVGAYDALMSRLMADNPNVRRFTTNVALGVGKRGLFVPIPD</sequence>
<feature type="domain" description="HTH asnC-type" evidence="4">
    <location>
        <begin position="6"/>
        <end position="67"/>
    </location>
</feature>
<keyword evidence="2 5" id="KW-0238">DNA-binding</keyword>
<keyword evidence="6" id="KW-1185">Reference proteome</keyword>
<dbReference type="RefSeq" id="WP_183998976.1">
    <property type="nucleotide sequence ID" value="NZ_JACIEH010000003.1"/>
</dbReference>
<dbReference type="PROSITE" id="PS50956">
    <property type="entry name" value="HTH_ASNC_2"/>
    <property type="match status" value="1"/>
</dbReference>
<dbReference type="GO" id="GO:0006355">
    <property type="term" value="P:regulation of DNA-templated transcription"/>
    <property type="evidence" value="ECO:0007669"/>
    <property type="project" value="UniProtKB-ARBA"/>
</dbReference>
<evidence type="ECO:0000256" key="2">
    <source>
        <dbReference type="ARBA" id="ARBA00023125"/>
    </source>
</evidence>
<dbReference type="GO" id="GO:0005829">
    <property type="term" value="C:cytosol"/>
    <property type="evidence" value="ECO:0007669"/>
    <property type="project" value="TreeGrafter"/>
</dbReference>
<dbReference type="PRINTS" id="PR00033">
    <property type="entry name" value="HTHASNC"/>
</dbReference>
<dbReference type="PROSITE" id="PS00519">
    <property type="entry name" value="HTH_ASNC_1"/>
    <property type="match status" value="1"/>
</dbReference>
<evidence type="ECO:0000313" key="5">
    <source>
        <dbReference type="EMBL" id="MBB4099592.1"/>
    </source>
</evidence>
<dbReference type="Pfam" id="PF01037">
    <property type="entry name" value="AsnC_trans_reg"/>
    <property type="match status" value="1"/>
</dbReference>
<dbReference type="InterPro" id="IPR011991">
    <property type="entry name" value="ArsR-like_HTH"/>
</dbReference>
<reference evidence="5 6" key="1">
    <citation type="submission" date="2020-08" db="EMBL/GenBank/DDBJ databases">
        <title>Genomic Encyclopedia of Type Strains, Phase IV (KMG-IV): sequencing the most valuable type-strain genomes for metagenomic binning, comparative biology and taxonomic classification.</title>
        <authorList>
            <person name="Goeker M."/>
        </authorList>
    </citation>
    <scope>NUCLEOTIDE SEQUENCE [LARGE SCALE GENOMIC DNA]</scope>
    <source>
        <strain evidence="5 6">DSM 101806</strain>
    </source>
</reference>
<protein>
    <submittedName>
        <fullName evidence="5">DNA-binding Lrp family transcriptional regulator</fullName>
    </submittedName>
</protein>
<dbReference type="SUPFAM" id="SSF54909">
    <property type="entry name" value="Dimeric alpha+beta barrel"/>
    <property type="match status" value="1"/>
</dbReference>
<evidence type="ECO:0000259" key="4">
    <source>
        <dbReference type="PROSITE" id="PS50956"/>
    </source>
</evidence>
<dbReference type="InterPro" id="IPR036388">
    <property type="entry name" value="WH-like_DNA-bd_sf"/>
</dbReference>
<dbReference type="InterPro" id="IPR000485">
    <property type="entry name" value="AsnC-type_HTH_dom"/>
</dbReference>
<dbReference type="Gene3D" id="1.10.10.10">
    <property type="entry name" value="Winged helix-like DNA-binding domain superfamily/Winged helix DNA-binding domain"/>
    <property type="match status" value="1"/>
</dbReference>
<comment type="caution">
    <text evidence="5">The sequence shown here is derived from an EMBL/GenBank/DDBJ whole genome shotgun (WGS) entry which is preliminary data.</text>
</comment>
<dbReference type="CDD" id="cd00090">
    <property type="entry name" value="HTH_ARSR"/>
    <property type="match status" value="1"/>
</dbReference>
<accession>A0A7W6NXF8</accession>